<dbReference type="Proteomes" id="UP000016943">
    <property type="component" value="Chromosome"/>
</dbReference>
<proteinExistence type="predicted"/>
<dbReference type="KEGG" id="caz:CARG_07060"/>
<dbReference type="GeneID" id="78250173"/>
<name>U3GVJ8_9CORY</name>
<dbReference type="EMBL" id="CP006365">
    <property type="protein sequence ID" value="AGU15535.1"/>
    <property type="molecule type" value="Genomic_DNA"/>
</dbReference>
<reference evidence="1 2" key="1">
    <citation type="journal article" date="2013" name="Genome Announc.">
        <title>Whole-Genome Sequence of the Clinical Strain Corynebacterium argentoratense DSM 44202, Isolated from a Human Throat Specimen.</title>
        <authorList>
            <person name="Bomholt C."/>
            <person name="Glaub A."/>
            <person name="Gravermann K."/>
            <person name="Albersmeier A."/>
            <person name="Brinkrolf K."/>
            <person name="Ruckert C."/>
            <person name="Tauch A."/>
        </authorList>
    </citation>
    <scope>NUCLEOTIDE SEQUENCE [LARGE SCALE GENOMIC DNA]</scope>
    <source>
        <strain evidence="1">DSM 44202</strain>
    </source>
</reference>
<evidence type="ECO:0000313" key="2">
    <source>
        <dbReference type="Proteomes" id="UP000016943"/>
    </source>
</evidence>
<keyword evidence="2" id="KW-1185">Reference proteome</keyword>
<accession>U3GVJ8</accession>
<protein>
    <submittedName>
        <fullName evidence="1">Uncharacterized protein</fullName>
    </submittedName>
</protein>
<organism evidence="1 2">
    <name type="scientific">Corynebacterium argentoratense DSM 44202</name>
    <dbReference type="NCBI Taxonomy" id="1348662"/>
    <lineage>
        <taxon>Bacteria</taxon>
        <taxon>Bacillati</taxon>
        <taxon>Actinomycetota</taxon>
        <taxon>Actinomycetes</taxon>
        <taxon>Mycobacteriales</taxon>
        <taxon>Corynebacteriaceae</taxon>
        <taxon>Corynebacterium</taxon>
    </lineage>
</organism>
<dbReference type="RefSeq" id="WP_020976693.1">
    <property type="nucleotide sequence ID" value="NC_022198.1"/>
</dbReference>
<gene>
    <name evidence="1" type="ORF">CARG_07060</name>
</gene>
<dbReference type="HOGENOM" id="CLU_2272618_0_0_11"/>
<evidence type="ECO:0000313" key="1">
    <source>
        <dbReference type="EMBL" id="AGU15535.1"/>
    </source>
</evidence>
<sequence>MKQETTTATPTIEPTHTTALLEITNMPRSLRRHVEQLMLQSLPTPAASSCDYPDPCTLWRRSHLPATIGCTQRIDAVTDELADFADALTQLAQQHGFSACLS</sequence>
<dbReference type="PATRIC" id="fig|1348662.3.peg.1389"/>
<dbReference type="AlphaFoldDB" id="U3GVJ8"/>